<dbReference type="PANTHER" id="PTHR32332:SF20">
    <property type="entry name" value="2-NITROPROPANE DIOXYGENASE-LIKE PROTEIN"/>
    <property type="match status" value="1"/>
</dbReference>
<sequence length="511" mass="57115">MAYLNKENCLKILASSKCDTIYIVKKDGVFLAADSLEKGQKAVAKIPNIKPGMFGSEEFKNDYHVKYALCGGAMANSIASTKMVIELGKHGFIGSFGAGGCSNSVIEKAIDEIQKELKAGNFMINMLATRNSIKEMELAELLIRKNVTAVEASAYIRISEALIYYRVNGLKRKKDGTVFIPHKIMAKISREEVLRLFLTPPDERIVNRLLETGRISIDEALLAKEIPMADDITVEADSGGHTDGRPLVSMLPSMIALSNRLQNQYNYKRKVRIGAGGGIGTGLSALGAFLMGASYVVTGSINQSCVEAGTSSYVKEILKDVEMADVVMAPCADMFEIGGRVQVIKKGTMYAQNAQRLYEYYLKYTSLDEIPDKEKEKIQKRIVKRNFEDIWENTKEYFKKIDPSKIKDAEENGKKKMALIFRWYLGSSSRWAVNGDLEHKMDMQIWCGQSLGAFNQWVKGTYLELAKDRKVAEVSYQILKGAAYSYIINLLRMYQVDTSSYSNFTIEKGNI</sequence>
<protein>
    <submittedName>
        <fullName evidence="1">Polyketide biosynthesis protein PksE</fullName>
    </submittedName>
</protein>
<dbReference type="STRING" id="84029.CROST_29540"/>
<gene>
    <name evidence="1" type="primary">pksE_2</name>
    <name evidence="1" type="ORF">CROST_042420</name>
</gene>
<dbReference type="EMBL" id="CP096983">
    <property type="protein sequence ID" value="URZ13476.1"/>
    <property type="molecule type" value="Genomic_DNA"/>
</dbReference>
<dbReference type="Gene3D" id="3.20.20.70">
    <property type="entry name" value="Aldolase class I"/>
    <property type="match status" value="1"/>
</dbReference>
<dbReference type="Proteomes" id="UP000190951">
    <property type="component" value="Chromosome"/>
</dbReference>
<dbReference type="AlphaFoldDB" id="A0A1S8L2G3"/>
<reference evidence="1 2" key="1">
    <citation type="submission" date="2022-04" db="EMBL/GenBank/DDBJ databases">
        <title>Genome sequence of C. roseum typestrain.</title>
        <authorList>
            <person name="Poehlein A."/>
            <person name="Schoch T."/>
            <person name="Duerre P."/>
            <person name="Daniel R."/>
        </authorList>
    </citation>
    <scope>NUCLEOTIDE SEQUENCE [LARGE SCALE GENOMIC DNA]</scope>
    <source>
        <strain evidence="1 2">DSM 7320</strain>
    </source>
</reference>
<dbReference type="InterPro" id="IPR014179">
    <property type="entry name" value="PfaD-like_TIM-barrel"/>
</dbReference>
<keyword evidence="2" id="KW-1185">Reference proteome</keyword>
<dbReference type="KEGG" id="crw:CROST_042420"/>
<dbReference type="NCBIfam" id="TIGR02814">
    <property type="entry name" value="pfaD_fam"/>
    <property type="match status" value="1"/>
</dbReference>
<dbReference type="Pfam" id="PF21607">
    <property type="entry name" value="FabD_helical_ins"/>
    <property type="match status" value="1"/>
</dbReference>
<proteinExistence type="predicted"/>
<organism evidence="1 2">
    <name type="scientific">Clostridium felsineum</name>
    <dbReference type="NCBI Taxonomy" id="36839"/>
    <lineage>
        <taxon>Bacteria</taxon>
        <taxon>Bacillati</taxon>
        <taxon>Bacillota</taxon>
        <taxon>Clostridia</taxon>
        <taxon>Eubacteriales</taxon>
        <taxon>Clostridiaceae</taxon>
        <taxon>Clostridium</taxon>
    </lineage>
</organism>
<dbReference type="InterPro" id="IPR049489">
    <property type="entry name" value="FabD-like_helical_ins"/>
</dbReference>
<dbReference type="PANTHER" id="PTHR32332">
    <property type="entry name" value="2-NITROPROPANE DIOXYGENASE"/>
    <property type="match status" value="1"/>
</dbReference>
<evidence type="ECO:0000313" key="2">
    <source>
        <dbReference type="Proteomes" id="UP000190951"/>
    </source>
</evidence>
<dbReference type="InterPro" id="IPR013785">
    <property type="entry name" value="Aldolase_TIM"/>
</dbReference>
<name>A0A1S8L2G3_9CLOT</name>
<evidence type="ECO:0000313" key="1">
    <source>
        <dbReference type="EMBL" id="URZ13476.1"/>
    </source>
</evidence>
<accession>A0A1S8L2G3</accession>
<dbReference type="RefSeq" id="WP_077833726.1">
    <property type="nucleotide sequence ID" value="NZ_CP096983.1"/>
</dbReference>
<dbReference type="SUPFAM" id="SSF51395">
    <property type="entry name" value="FMN-linked oxidoreductases"/>
    <property type="match status" value="1"/>
</dbReference>